<sequence length="387" mass="39473">MKATKLSLLALMPSAIVAQNLTQLLANTTQLSSLNALLSSYPGIANSLANITNVTILAPSNDALANFTNSTSFKALASSPSGNKSIEDLLSYHILQGEYYASNITDTPAFIHTYLNDTAYTNVTSGQVVEAIKQDNDTYFYSGLFANSTVTQADLNFTGGVVHIIDKVLTVPLNVSSSAAAAGLSALVGALQAEKLTQTVDELKNVTIFAPANSAFQAIGSALGNLTADQLSGILEYHVLNGTLAYSTDLKNDTQYTAVDGRNITVRIENGSVFVDSARVVTPNLLVANGVVHVIDNVLNPNNTSATPNATATSQVPAFSGASSASAIPFTSGVTASATVTGTGAGAGAGVTGTSSSTAGAMPMRTAGMGAAMVFGAGAALLNADVF</sequence>
<comment type="caution">
    <text evidence="3">The sequence shown here is derived from an EMBL/GenBank/DDBJ whole genome shotgun (WGS) entry which is preliminary data.</text>
</comment>
<dbReference type="InterPro" id="IPR036378">
    <property type="entry name" value="FAS1_dom_sf"/>
</dbReference>
<dbReference type="GO" id="GO:0000329">
    <property type="term" value="C:fungal-type vacuole membrane"/>
    <property type="evidence" value="ECO:0007669"/>
    <property type="project" value="TreeGrafter"/>
</dbReference>
<evidence type="ECO:0000259" key="2">
    <source>
        <dbReference type="PROSITE" id="PS50213"/>
    </source>
</evidence>
<keyword evidence="1" id="KW-0732">Signal</keyword>
<dbReference type="AlphaFoldDB" id="A0A364L2D7"/>
<feature type="chain" id="PRO_5016712126" description="FAS1 domain-containing protein" evidence="1">
    <location>
        <begin position="19"/>
        <end position="387"/>
    </location>
</feature>
<dbReference type="PANTHER" id="PTHR10900">
    <property type="entry name" value="PERIOSTIN-RELATED"/>
    <property type="match status" value="1"/>
</dbReference>
<dbReference type="Gene3D" id="2.30.180.10">
    <property type="entry name" value="FAS1 domain"/>
    <property type="match status" value="2"/>
</dbReference>
<proteinExistence type="predicted"/>
<evidence type="ECO:0000313" key="3">
    <source>
        <dbReference type="EMBL" id="RAO69967.1"/>
    </source>
</evidence>
<feature type="signal peptide" evidence="1">
    <location>
        <begin position="1"/>
        <end position="18"/>
    </location>
</feature>
<dbReference type="EMBL" id="MIKG01000011">
    <property type="protein sequence ID" value="RAO69967.1"/>
    <property type="molecule type" value="Genomic_DNA"/>
</dbReference>
<dbReference type="Proteomes" id="UP000249363">
    <property type="component" value="Unassembled WGS sequence"/>
</dbReference>
<dbReference type="STRING" id="1196081.A0A364L2D7"/>
<dbReference type="InterPro" id="IPR050904">
    <property type="entry name" value="Adhesion/Biosynth-related"/>
</dbReference>
<dbReference type="SMART" id="SM00554">
    <property type="entry name" value="FAS1"/>
    <property type="match status" value="2"/>
</dbReference>
<dbReference type="PANTHER" id="PTHR10900:SF77">
    <property type="entry name" value="FI19380P1"/>
    <property type="match status" value="1"/>
</dbReference>
<dbReference type="Pfam" id="PF02469">
    <property type="entry name" value="Fasciclin"/>
    <property type="match status" value="2"/>
</dbReference>
<dbReference type="GO" id="GO:0016236">
    <property type="term" value="P:macroautophagy"/>
    <property type="evidence" value="ECO:0007669"/>
    <property type="project" value="TreeGrafter"/>
</dbReference>
<dbReference type="GeneID" id="63795195"/>
<dbReference type="OrthoDB" id="286301at2759"/>
<dbReference type="SUPFAM" id="SSF82153">
    <property type="entry name" value="FAS1 domain"/>
    <property type="match status" value="2"/>
</dbReference>
<reference evidence="3 4" key="1">
    <citation type="journal article" date="2017" name="Biotechnol. Biofuels">
        <title>Differential beta-glucosidase expression as a function of carbon source availability in Talaromyces amestolkiae: a genomic and proteomic approach.</title>
        <authorList>
            <person name="de Eugenio L.I."/>
            <person name="Mendez-Liter J.A."/>
            <person name="Nieto-Dominguez M."/>
            <person name="Alonso L."/>
            <person name="Gil-Munoz J."/>
            <person name="Barriuso J."/>
            <person name="Prieto A."/>
            <person name="Martinez M.J."/>
        </authorList>
    </citation>
    <scope>NUCLEOTIDE SEQUENCE [LARGE SCALE GENOMIC DNA]</scope>
    <source>
        <strain evidence="3 4">CIB</strain>
    </source>
</reference>
<accession>A0A364L2D7</accession>
<keyword evidence="4" id="KW-1185">Reference proteome</keyword>
<dbReference type="PROSITE" id="PS50213">
    <property type="entry name" value="FAS1"/>
    <property type="match status" value="2"/>
</dbReference>
<dbReference type="RefSeq" id="XP_040734483.1">
    <property type="nucleotide sequence ID" value="XM_040878513.1"/>
</dbReference>
<name>A0A364L2D7_TALAM</name>
<organism evidence="3 4">
    <name type="scientific">Talaromyces amestolkiae</name>
    <dbReference type="NCBI Taxonomy" id="1196081"/>
    <lineage>
        <taxon>Eukaryota</taxon>
        <taxon>Fungi</taxon>
        <taxon>Dikarya</taxon>
        <taxon>Ascomycota</taxon>
        <taxon>Pezizomycotina</taxon>
        <taxon>Eurotiomycetes</taxon>
        <taxon>Eurotiomycetidae</taxon>
        <taxon>Eurotiales</taxon>
        <taxon>Trichocomaceae</taxon>
        <taxon>Talaromyces</taxon>
        <taxon>Talaromyces sect. Talaromyces</taxon>
    </lineage>
</organism>
<protein>
    <recommendedName>
        <fullName evidence="2">FAS1 domain-containing protein</fullName>
    </recommendedName>
</protein>
<dbReference type="FunFam" id="2.30.180.10:FF:000032">
    <property type="entry name" value="Fasciclin domain-containing protein, putative"/>
    <property type="match status" value="1"/>
</dbReference>
<gene>
    <name evidence="3" type="ORF">BHQ10_005979</name>
</gene>
<dbReference type="InterPro" id="IPR000782">
    <property type="entry name" value="FAS1_domain"/>
</dbReference>
<feature type="domain" description="FAS1" evidence="2">
    <location>
        <begin position="171"/>
        <end position="299"/>
    </location>
</feature>
<evidence type="ECO:0000256" key="1">
    <source>
        <dbReference type="SAM" id="SignalP"/>
    </source>
</evidence>
<feature type="domain" description="FAS1" evidence="2">
    <location>
        <begin position="18"/>
        <end position="169"/>
    </location>
</feature>
<evidence type="ECO:0000313" key="4">
    <source>
        <dbReference type="Proteomes" id="UP000249363"/>
    </source>
</evidence>